<keyword evidence="12" id="KW-1207">Sterol metabolism</keyword>
<evidence type="ECO:0000256" key="17">
    <source>
        <dbReference type="SAM" id="SignalP"/>
    </source>
</evidence>
<sequence>MEKSTCILLLVVLVGCGVAAGKPDSPIVDDGHMFSGSPVHQKGICAMYDICGAREDGKQLNCPKNHPAVEPSPEFSYKVQGLCPALTGDLCCSEAQFNVLLNQIKQAVTFLAGCPACLRNFLNFFCELACSPDQSLFVNVTETAPAFSTNRTSVAAIDFFVSDDVGTRMYNSCADVKFAAMNTRAMDFIGGGATDYHEWFAFLGNKADLYLPGSPFAITFPDDPPPHSGLTALDMPVIACSDPAFACSCGDCPSADGCAPPEPSGGNETRHGCEVQLLGQKFACLDVGLAVAFLAYLVLVAVIWASMLRRPARQSVEEPLLAHGGDGPTASERGLQPPQVETPPSRRKLDEETEDLPEASFMHTWYRWQGEWIAERPVLVLCVATLVCLALIAGMLRFSVETRPEKLWVRPDSLAAQQKAFYDEHLGPFYRIEQLILATSPSEDGAPAPSIVTEDNIALLFRIHEEVDAVTANDGGADVRLTDICFKPMGEACATQSVLQYWKMDQDNLDMYGGVEHAEFCFEHYSSSAPCLSAFKAPMDPHVVLGGFPGNNYSDATAFVITFPVVNSVNSSSEQIQAAQAWEAAFVNLTESKLVKLAADAGLTLAYSSESSIEAELTRESTADIVTVVLSYLVMFVYISFTLGDRAPGVAPFYVTSKVVLGLSGVLIVVASVLGAVGLCSALGVKSTLIIVEVIPFLVLAVGVDNMCILVHALKRQPLDLPLEKRAGGALAEAGPSITLASLAEVMAFGVGTLTPMPACQVFSLFAALAVFLDFLLQVTAFVALVTLDFRRAESGRVDCLPCLRMAGREVATVEEARPRSLLERYMEDFHAPVLSLPAVKAAVLVFFGALLFTSIGLASRISPGLEQQVALPRDSYLQGYFSNITEYLRVGPPMFLIVEDYNFSTASNQTNRLCSVSGCDADSLLNEVTRASLDPTATFIARPAASWLDDFLTWLSPNAFGCCRQFSDGDYCPPDDQPPCCPEGAFDCTQYTVCANCTTCFIPADLTDGRPTDAAFREKLPWFLAAVPSADCAKGGHGAYSHSLDVTGLEDDVIRASEFRTYHTPMRTQTDFVEALRAAREFVDRASEKLKVKVFAYSVFYIFFEQYLDIMRTAVTSLALATAAVFLVCWLITLSLWTSTVIIGVLAAIVVDLMGLMYLWGIQLNAISVVNLVMSIGIGVEFCVHITHAFAGAYGTRQERATHALMTMGSSVFSGITLTKFAGVLVLLFARSEIFVIYYFRMYFGLVILGALHGLVFLPVVLSICGPPNTALDTCVKTFRQALLPPPVLSLE</sequence>
<dbReference type="PANTHER" id="PTHR45727">
    <property type="entry name" value="NPC INTRACELLULAR CHOLESTEROL TRANSPORTER 1"/>
    <property type="match status" value="1"/>
</dbReference>
<dbReference type="Gene3D" id="1.20.1640.10">
    <property type="entry name" value="Multidrug efflux transporter AcrB transmembrane domain"/>
    <property type="match status" value="2"/>
</dbReference>
<feature type="transmembrane region" description="Helical" evidence="16">
    <location>
        <begin position="1173"/>
        <end position="1192"/>
    </location>
</feature>
<dbReference type="GO" id="GO:0008203">
    <property type="term" value="P:cholesterol metabolic process"/>
    <property type="evidence" value="ECO:0007669"/>
    <property type="project" value="UniProtKB-KW"/>
</dbReference>
<feature type="domain" description="SSD" evidence="18">
    <location>
        <begin position="624"/>
        <end position="788"/>
    </location>
</feature>
<feature type="chain" id="PRO_5012169009" evidence="17">
    <location>
        <begin position="22"/>
        <end position="1293"/>
    </location>
</feature>
<dbReference type="PROSITE" id="PS51257">
    <property type="entry name" value="PROKAR_LIPOPROTEIN"/>
    <property type="match status" value="1"/>
</dbReference>
<comment type="subcellular location">
    <subcellularLocation>
        <location evidence="1">Endomembrane system</location>
        <topology evidence="1">Multi-pass membrane protein</topology>
    </subcellularLocation>
</comment>
<keyword evidence="6 17" id="KW-0732">Signal</keyword>
<keyword evidence="4" id="KW-0153">Cholesterol metabolism</keyword>
<gene>
    <name evidence="19" type="ORF">KFL_000260340</name>
</gene>
<organism evidence="19 20">
    <name type="scientific">Klebsormidium nitens</name>
    <name type="common">Green alga</name>
    <name type="synonym">Ulothrix nitens</name>
    <dbReference type="NCBI Taxonomy" id="105231"/>
    <lineage>
        <taxon>Eukaryota</taxon>
        <taxon>Viridiplantae</taxon>
        <taxon>Streptophyta</taxon>
        <taxon>Klebsormidiophyceae</taxon>
        <taxon>Klebsormidiales</taxon>
        <taxon>Klebsormidiaceae</taxon>
        <taxon>Klebsormidium</taxon>
    </lineage>
</organism>
<reference evidence="19 20" key="1">
    <citation type="journal article" date="2014" name="Nat. Commun.">
        <title>Klebsormidium flaccidum genome reveals primary factors for plant terrestrial adaptation.</title>
        <authorList>
            <person name="Hori K."/>
            <person name="Maruyama F."/>
            <person name="Fujisawa T."/>
            <person name="Togashi T."/>
            <person name="Yamamoto N."/>
            <person name="Seo M."/>
            <person name="Sato S."/>
            <person name="Yamada T."/>
            <person name="Mori H."/>
            <person name="Tajima N."/>
            <person name="Moriyama T."/>
            <person name="Ikeuchi M."/>
            <person name="Watanabe M."/>
            <person name="Wada H."/>
            <person name="Kobayashi K."/>
            <person name="Saito M."/>
            <person name="Masuda T."/>
            <person name="Sasaki-Sekimoto Y."/>
            <person name="Mashiguchi K."/>
            <person name="Awai K."/>
            <person name="Shimojima M."/>
            <person name="Masuda S."/>
            <person name="Iwai M."/>
            <person name="Nobusawa T."/>
            <person name="Narise T."/>
            <person name="Kondo S."/>
            <person name="Saito H."/>
            <person name="Sato R."/>
            <person name="Murakawa M."/>
            <person name="Ihara Y."/>
            <person name="Oshima-Yamada Y."/>
            <person name="Ohtaka K."/>
            <person name="Satoh M."/>
            <person name="Sonobe K."/>
            <person name="Ishii M."/>
            <person name="Ohtani R."/>
            <person name="Kanamori-Sato M."/>
            <person name="Honoki R."/>
            <person name="Miyazaki D."/>
            <person name="Mochizuki H."/>
            <person name="Umetsu J."/>
            <person name="Higashi K."/>
            <person name="Shibata D."/>
            <person name="Kamiya Y."/>
            <person name="Sato N."/>
            <person name="Nakamura Y."/>
            <person name="Tabata S."/>
            <person name="Ida S."/>
            <person name="Kurokawa K."/>
            <person name="Ohta H."/>
        </authorList>
    </citation>
    <scope>NUCLEOTIDE SEQUENCE [LARGE SCALE GENOMIC DNA]</scope>
    <source>
        <strain evidence="19 20">NIES-2285</strain>
    </source>
</reference>
<evidence type="ECO:0000256" key="11">
    <source>
        <dbReference type="ARBA" id="ARBA00023157"/>
    </source>
</evidence>
<keyword evidence="8" id="KW-0445">Lipid transport</keyword>
<evidence type="ECO:0000259" key="18">
    <source>
        <dbReference type="PROSITE" id="PS50156"/>
    </source>
</evidence>
<feature type="transmembrane region" description="Helical" evidence="16">
    <location>
        <begin position="622"/>
        <end position="641"/>
    </location>
</feature>
<keyword evidence="20" id="KW-1185">Reference proteome</keyword>
<feature type="transmembrane region" description="Helical" evidence="16">
    <location>
        <begin position="1212"/>
        <end position="1231"/>
    </location>
</feature>
<accession>A0A1Y1HRM2</accession>
<evidence type="ECO:0000256" key="13">
    <source>
        <dbReference type="ARBA" id="ARBA00023180"/>
    </source>
</evidence>
<evidence type="ECO:0000256" key="8">
    <source>
        <dbReference type="ARBA" id="ARBA00023055"/>
    </source>
</evidence>
<evidence type="ECO:0000313" key="19">
    <source>
        <dbReference type="EMBL" id="GAQ79217.1"/>
    </source>
</evidence>
<evidence type="ECO:0000256" key="15">
    <source>
        <dbReference type="SAM" id="MobiDB-lite"/>
    </source>
</evidence>
<feature type="transmembrane region" description="Helical" evidence="16">
    <location>
        <begin position="690"/>
        <end position="714"/>
    </location>
</feature>
<keyword evidence="10 16" id="KW-0472">Membrane</keyword>
<keyword evidence="3" id="KW-0813">Transport</keyword>
<feature type="transmembrane region" description="Helical" evidence="16">
    <location>
        <begin position="1115"/>
        <end position="1134"/>
    </location>
</feature>
<dbReference type="OrthoDB" id="2015394at2759"/>
<dbReference type="Pfam" id="PF12349">
    <property type="entry name" value="Sterol-sensing"/>
    <property type="match status" value="1"/>
</dbReference>
<keyword evidence="11" id="KW-1015">Disulfide bond</keyword>
<dbReference type="Pfam" id="PF16414">
    <property type="entry name" value="NPC1_N"/>
    <property type="match status" value="1"/>
</dbReference>
<dbReference type="InterPro" id="IPR000731">
    <property type="entry name" value="SSD"/>
</dbReference>
<dbReference type="OMA" id="WWFDVES"/>
<keyword evidence="9" id="KW-0443">Lipid metabolism</keyword>
<feature type="signal peptide" evidence="17">
    <location>
        <begin position="1"/>
        <end position="21"/>
    </location>
</feature>
<feature type="transmembrane region" description="Helical" evidence="16">
    <location>
        <begin position="1140"/>
        <end position="1161"/>
    </location>
</feature>
<evidence type="ECO:0000256" key="10">
    <source>
        <dbReference type="ARBA" id="ARBA00023136"/>
    </source>
</evidence>
<keyword evidence="14" id="KW-0753">Steroid metabolism</keyword>
<dbReference type="PROSITE" id="PS50156">
    <property type="entry name" value="SSD"/>
    <property type="match status" value="1"/>
</dbReference>
<keyword evidence="5 16" id="KW-0812">Transmembrane</keyword>
<feature type="transmembrane region" description="Helical" evidence="16">
    <location>
        <begin position="1243"/>
        <end position="1263"/>
    </location>
</feature>
<evidence type="ECO:0000256" key="1">
    <source>
        <dbReference type="ARBA" id="ARBA00004127"/>
    </source>
</evidence>
<evidence type="ECO:0000256" key="5">
    <source>
        <dbReference type="ARBA" id="ARBA00022692"/>
    </source>
</evidence>
<evidence type="ECO:0000313" key="20">
    <source>
        <dbReference type="Proteomes" id="UP000054558"/>
    </source>
</evidence>
<feature type="transmembrane region" description="Helical" evidence="16">
    <location>
        <begin position="661"/>
        <end position="683"/>
    </location>
</feature>
<dbReference type="NCBIfam" id="TIGR00917">
    <property type="entry name" value="2A060601"/>
    <property type="match status" value="1"/>
</dbReference>
<dbReference type="PANTHER" id="PTHR45727:SF2">
    <property type="entry name" value="NPC INTRACELLULAR CHOLESTEROL TRANSPORTER 1"/>
    <property type="match status" value="1"/>
</dbReference>
<dbReference type="GO" id="GO:0005319">
    <property type="term" value="F:lipid transporter activity"/>
    <property type="evidence" value="ECO:0007669"/>
    <property type="project" value="InterPro"/>
</dbReference>
<dbReference type="InterPro" id="IPR032190">
    <property type="entry name" value="NPC1_N"/>
</dbReference>
<evidence type="ECO:0000256" key="3">
    <source>
        <dbReference type="ARBA" id="ARBA00022448"/>
    </source>
</evidence>
<feature type="transmembrane region" description="Helical" evidence="16">
    <location>
        <begin position="287"/>
        <end position="305"/>
    </location>
</feature>
<proteinExistence type="inferred from homology"/>
<comment type="similarity">
    <text evidence="2">Belongs to the patched family.</text>
</comment>
<evidence type="ECO:0000256" key="4">
    <source>
        <dbReference type="ARBA" id="ARBA00022548"/>
    </source>
</evidence>
<feature type="transmembrane region" description="Helical" evidence="16">
    <location>
        <begin position="762"/>
        <end position="788"/>
    </location>
</feature>
<dbReference type="FunFam" id="1.20.1640.10:FF:000008">
    <property type="entry name" value="NPC intracellular cholesterol transporter 1"/>
    <property type="match status" value="1"/>
</dbReference>
<dbReference type="GO" id="GO:0012505">
    <property type="term" value="C:endomembrane system"/>
    <property type="evidence" value="ECO:0007669"/>
    <property type="project" value="UniProtKB-SubCell"/>
</dbReference>
<protein>
    <submittedName>
        <fullName evidence="19">Putative Niemann-Pick C type protein</fullName>
    </submittedName>
</protein>
<dbReference type="GO" id="GO:0015918">
    <property type="term" value="P:sterol transport"/>
    <property type="evidence" value="ECO:0000318"/>
    <property type="project" value="GO_Central"/>
</dbReference>
<evidence type="ECO:0000256" key="6">
    <source>
        <dbReference type="ARBA" id="ARBA00022729"/>
    </source>
</evidence>
<dbReference type="InterPro" id="IPR053958">
    <property type="entry name" value="HMGCR/SNAP/NPC1-like_SSD"/>
</dbReference>
<dbReference type="InterPro" id="IPR004765">
    <property type="entry name" value="NPC1-like"/>
</dbReference>
<evidence type="ECO:0000256" key="12">
    <source>
        <dbReference type="ARBA" id="ARBA00023166"/>
    </source>
</evidence>
<dbReference type="Proteomes" id="UP000054558">
    <property type="component" value="Unassembled WGS sequence"/>
</dbReference>
<dbReference type="STRING" id="105231.A0A1Y1HRM2"/>
<evidence type="ECO:0000256" key="7">
    <source>
        <dbReference type="ARBA" id="ARBA00022989"/>
    </source>
</evidence>
<dbReference type="GO" id="GO:0032934">
    <property type="term" value="F:sterol binding"/>
    <property type="evidence" value="ECO:0000318"/>
    <property type="project" value="GO_Central"/>
</dbReference>
<dbReference type="InterPro" id="IPR053956">
    <property type="entry name" value="NPC1_MLD"/>
</dbReference>
<evidence type="ECO:0000256" key="2">
    <source>
        <dbReference type="ARBA" id="ARBA00005585"/>
    </source>
</evidence>
<feature type="transmembrane region" description="Helical" evidence="16">
    <location>
        <begin position="830"/>
        <end position="853"/>
    </location>
</feature>
<evidence type="ECO:0000256" key="9">
    <source>
        <dbReference type="ARBA" id="ARBA00023098"/>
    </source>
</evidence>
<dbReference type="Pfam" id="PF22314">
    <property type="entry name" value="NPC1_MLD"/>
    <property type="match status" value="1"/>
</dbReference>
<name>A0A1Y1HRM2_KLENI</name>
<dbReference type="SUPFAM" id="SSF82866">
    <property type="entry name" value="Multidrug efflux transporter AcrB transmembrane domain"/>
    <property type="match status" value="2"/>
</dbReference>
<evidence type="ECO:0000256" key="16">
    <source>
        <dbReference type="SAM" id="Phobius"/>
    </source>
</evidence>
<evidence type="ECO:0000256" key="14">
    <source>
        <dbReference type="ARBA" id="ARBA00023221"/>
    </source>
</evidence>
<feature type="region of interest" description="Disordered" evidence="15">
    <location>
        <begin position="319"/>
        <end position="354"/>
    </location>
</feature>
<dbReference type="GO" id="GO:0016020">
    <property type="term" value="C:membrane"/>
    <property type="evidence" value="ECO:0000318"/>
    <property type="project" value="GO_Central"/>
</dbReference>
<keyword evidence="13" id="KW-0325">Glycoprotein</keyword>
<keyword evidence="7 16" id="KW-1133">Transmembrane helix</keyword>
<dbReference type="FunFam" id="1.20.1640.10:FF:000029">
    <property type="entry name" value="Putative Patched sphingolipid transporter"/>
    <property type="match status" value="1"/>
</dbReference>
<dbReference type="EMBL" id="DF236975">
    <property type="protein sequence ID" value="GAQ79217.1"/>
    <property type="molecule type" value="Genomic_DNA"/>
</dbReference>